<gene>
    <name evidence="2" type="ORF">EZI54_05870</name>
</gene>
<dbReference type="SUPFAM" id="SSF47413">
    <property type="entry name" value="lambda repressor-like DNA-binding domains"/>
    <property type="match status" value="1"/>
</dbReference>
<dbReference type="EMBL" id="SJDL01000006">
    <property type="protein sequence ID" value="TBW57977.1"/>
    <property type="molecule type" value="Genomic_DNA"/>
</dbReference>
<name>A0ABY1ZNG2_9GAMM</name>
<evidence type="ECO:0000259" key="1">
    <source>
        <dbReference type="PROSITE" id="PS50943"/>
    </source>
</evidence>
<organism evidence="2 3">
    <name type="scientific">Marinobacter halodurans</name>
    <dbReference type="NCBI Taxonomy" id="2528979"/>
    <lineage>
        <taxon>Bacteria</taxon>
        <taxon>Pseudomonadati</taxon>
        <taxon>Pseudomonadota</taxon>
        <taxon>Gammaproteobacteria</taxon>
        <taxon>Pseudomonadales</taxon>
        <taxon>Marinobacteraceae</taxon>
        <taxon>Marinobacter</taxon>
    </lineage>
</organism>
<keyword evidence="3" id="KW-1185">Reference proteome</keyword>
<dbReference type="SMART" id="SM00530">
    <property type="entry name" value="HTH_XRE"/>
    <property type="match status" value="1"/>
</dbReference>
<sequence>MAQTTAIIDALKKALREHGLTYQQVAAELSLSEASIKRLFAEKQFSLKRLDQVCALMGLEISDLMRRLEPEARVDALTTDQEQQLVSDIPLLIVSICALNRWRFEQILAAYELSEHDVINRLAQLDRMGLIELLPGNRIKPLITHDFQWQRNGPIQRFFEDQVQGDFFQCRFNRPGELRLFLNGMLSPRSNDIMQQKLRRLALDFRHCHQEDLSLPLDERYGMSLMLAIRPWEIGVFRDHRRPGAQKVYPGHPAP</sequence>
<evidence type="ECO:0000313" key="2">
    <source>
        <dbReference type="EMBL" id="TBW57977.1"/>
    </source>
</evidence>
<protein>
    <submittedName>
        <fullName evidence="2">XRE family transcriptional regulator</fullName>
    </submittedName>
</protein>
<dbReference type="PROSITE" id="PS50943">
    <property type="entry name" value="HTH_CROC1"/>
    <property type="match status" value="1"/>
</dbReference>
<dbReference type="Gene3D" id="1.10.260.40">
    <property type="entry name" value="lambda repressor-like DNA-binding domains"/>
    <property type="match status" value="1"/>
</dbReference>
<dbReference type="Proteomes" id="UP000313645">
    <property type="component" value="Unassembled WGS sequence"/>
</dbReference>
<evidence type="ECO:0000313" key="3">
    <source>
        <dbReference type="Proteomes" id="UP000313645"/>
    </source>
</evidence>
<dbReference type="InterPro" id="IPR001387">
    <property type="entry name" value="Cro/C1-type_HTH"/>
</dbReference>
<dbReference type="Pfam" id="PF13443">
    <property type="entry name" value="HTH_26"/>
    <property type="match status" value="1"/>
</dbReference>
<feature type="domain" description="HTH cro/C1-type" evidence="1">
    <location>
        <begin position="11"/>
        <end position="64"/>
    </location>
</feature>
<dbReference type="InterPro" id="IPR010982">
    <property type="entry name" value="Lambda_DNA-bd_dom_sf"/>
</dbReference>
<dbReference type="CDD" id="cd00093">
    <property type="entry name" value="HTH_XRE"/>
    <property type="match status" value="1"/>
</dbReference>
<comment type="caution">
    <text evidence="2">The sequence shown here is derived from an EMBL/GenBank/DDBJ whole genome shotgun (WGS) entry which is preliminary data.</text>
</comment>
<dbReference type="RefSeq" id="WP_131479992.1">
    <property type="nucleotide sequence ID" value="NZ_SJDL01000006.1"/>
</dbReference>
<reference evidence="2 3" key="1">
    <citation type="submission" date="2019-02" db="EMBL/GenBank/DDBJ databases">
        <title>Marinobacter halodurans sp. nov., a marine bacterium isolated from sea tidal flat.</title>
        <authorList>
            <person name="Yoo Y."/>
            <person name="Lee D.W."/>
            <person name="Kim B.S."/>
            <person name="Kim J.-J."/>
        </authorList>
    </citation>
    <scope>NUCLEOTIDE SEQUENCE [LARGE SCALE GENOMIC DNA]</scope>
    <source>
        <strain evidence="2 3">YJ-S3-2</strain>
    </source>
</reference>
<proteinExistence type="predicted"/>
<accession>A0ABY1ZNG2</accession>